<name>A0A151PFF2_ALLMI</name>
<evidence type="ECO:0000313" key="2">
    <source>
        <dbReference type="EMBL" id="KYO47821.1"/>
    </source>
</evidence>
<dbReference type="AlphaFoldDB" id="A0A151PFF2"/>
<feature type="compositionally biased region" description="Low complexity" evidence="1">
    <location>
        <begin position="48"/>
        <end position="71"/>
    </location>
</feature>
<protein>
    <submittedName>
        <fullName evidence="2">Uncharacterized protein</fullName>
    </submittedName>
</protein>
<gene>
    <name evidence="2" type="ORF">Y1Q_0019870</name>
</gene>
<accession>A0A151PFF2</accession>
<evidence type="ECO:0000313" key="3">
    <source>
        <dbReference type="Proteomes" id="UP000050525"/>
    </source>
</evidence>
<dbReference type="EMBL" id="AKHW03000416">
    <property type="protein sequence ID" value="KYO47821.1"/>
    <property type="molecule type" value="Genomic_DNA"/>
</dbReference>
<feature type="region of interest" description="Disordered" evidence="1">
    <location>
        <begin position="42"/>
        <end position="71"/>
    </location>
</feature>
<keyword evidence="3" id="KW-1185">Reference proteome</keyword>
<sequence length="71" mass="8410">MSSCFHVWKKTSETLRNHLLHLTYSKRDQLKEEINTCCNNLEEKNSGPTFPTTNNHQTQHQHLTTFQPQTR</sequence>
<evidence type="ECO:0000256" key="1">
    <source>
        <dbReference type="SAM" id="MobiDB-lite"/>
    </source>
</evidence>
<dbReference type="Proteomes" id="UP000050525">
    <property type="component" value="Unassembled WGS sequence"/>
</dbReference>
<proteinExistence type="predicted"/>
<comment type="caution">
    <text evidence="2">The sequence shown here is derived from an EMBL/GenBank/DDBJ whole genome shotgun (WGS) entry which is preliminary data.</text>
</comment>
<reference evidence="2 3" key="1">
    <citation type="journal article" date="2012" name="Genome Biol.">
        <title>Sequencing three crocodilian genomes to illuminate the evolution of archosaurs and amniotes.</title>
        <authorList>
            <person name="St John J.A."/>
            <person name="Braun E.L."/>
            <person name="Isberg S.R."/>
            <person name="Miles L.G."/>
            <person name="Chong A.Y."/>
            <person name="Gongora J."/>
            <person name="Dalzell P."/>
            <person name="Moran C."/>
            <person name="Bed'hom B."/>
            <person name="Abzhanov A."/>
            <person name="Burgess S.C."/>
            <person name="Cooksey A.M."/>
            <person name="Castoe T.A."/>
            <person name="Crawford N.G."/>
            <person name="Densmore L.D."/>
            <person name="Drew J.C."/>
            <person name="Edwards S.V."/>
            <person name="Faircloth B.C."/>
            <person name="Fujita M.K."/>
            <person name="Greenwold M.J."/>
            <person name="Hoffmann F.G."/>
            <person name="Howard J.M."/>
            <person name="Iguchi T."/>
            <person name="Janes D.E."/>
            <person name="Khan S.Y."/>
            <person name="Kohno S."/>
            <person name="de Koning A.J."/>
            <person name="Lance S.L."/>
            <person name="McCarthy F.M."/>
            <person name="McCormack J.E."/>
            <person name="Merchant M.E."/>
            <person name="Peterson D.G."/>
            <person name="Pollock D.D."/>
            <person name="Pourmand N."/>
            <person name="Raney B.J."/>
            <person name="Roessler K.A."/>
            <person name="Sanford J.R."/>
            <person name="Sawyer R.H."/>
            <person name="Schmidt C.J."/>
            <person name="Triplett E.W."/>
            <person name="Tuberville T.D."/>
            <person name="Venegas-Anaya M."/>
            <person name="Howard J.T."/>
            <person name="Jarvis E.D."/>
            <person name="Guillette L.J.Jr."/>
            <person name="Glenn T.C."/>
            <person name="Green R.E."/>
            <person name="Ray D.A."/>
        </authorList>
    </citation>
    <scope>NUCLEOTIDE SEQUENCE [LARGE SCALE GENOMIC DNA]</scope>
    <source>
        <strain evidence="2">KSC_2009_1</strain>
    </source>
</reference>
<organism evidence="2 3">
    <name type="scientific">Alligator mississippiensis</name>
    <name type="common">American alligator</name>
    <dbReference type="NCBI Taxonomy" id="8496"/>
    <lineage>
        <taxon>Eukaryota</taxon>
        <taxon>Metazoa</taxon>
        <taxon>Chordata</taxon>
        <taxon>Craniata</taxon>
        <taxon>Vertebrata</taxon>
        <taxon>Euteleostomi</taxon>
        <taxon>Archelosauria</taxon>
        <taxon>Archosauria</taxon>
        <taxon>Crocodylia</taxon>
        <taxon>Alligatoridae</taxon>
        <taxon>Alligatorinae</taxon>
        <taxon>Alligator</taxon>
    </lineage>
</organism>